<organism evidence="1 2">
    <name type="scientific">Phocaeicola dorei</name>
    <dbReference type="NCBI Taxonomy" id="357276"/>
    <lineage>
        <taxon>Bacteria</taxon>
        <taxon>Pseudomonadati</taxon>
        <taxon>Bacteroidota</taxon>
        <taxon>Bacteroidia</taxon>
        <taxon>Bacteroidales</taxon>
        <taxon>Bacteroidaceae</taxon>
        <taxon>Phocaeicola</taxon>
    </lineage>
</organism>
<dbReference type="Pfam" id="PF12668">
    <property type="entry name" value="DUF3791"/>
    <property type="match status" value="1"/>
</dbReference>
<gene>
    <name evidence="1" type="ORF">E1J06_24725</name>
</gene>
<evidence type="ECO:0000313" key="2">
    <source>
        <dbReference type="Proteomes" id="UP000294834"/>
    </source>
</evidence>
<proteinExistence type="predicted"/>
<protein>
    <submittedName>
        <fullName evidence="1">DUF3791 domain-containing protein</fullName>
    </submittedName>
</protein>
<dbReference type="EMBL" id="SLTX01000003">
    <property type="protein sequence ID" value="TDB02857.1"/>
    <property type="molecule type" value="Genomic_DNA"/>
</dbReference>
<accession>A0AAX2QWX8</accession>
<sequence length="161" mass="19164">METNQTYQNELGSAMLPFVMRELVDTVMKRKTLPLEDALYYIYSSNLYKALLDENTKLWYSSTLSLYEALEKEKTEQKKVQKDNPKILLFQMFCAENYRETKNISAKETLLLFSNHGVFEFLYENFEMHTQDTEYILDTIITISIKRHETISRLNSYRQIP</sequence>
<dbReference type="Proteomes" id="UP000294834">
    <property type="component" value="Unassembled WGS sequence"/>
</dbReference>
<evidence type="ECO:0000313" key="1">
    <source>
        <dbReference type="EMBL" id="TDB02857.1"/>
    </source>
</evidence>
<reference evidence="1 2" key="1">
    <citation type="journal article" date="2019" name="Nat. Microbiol.">
        <title>Genomic variation and strain-specific functional adaptation in the human gut microbiome during early life.</title>
        <authorList>
            <person name="Vatanen T."/>
            <person name="Plichta D.R."/>
            <person name="Somani J."/>
            <person name="Munch P.C."/>
            <person name="Arthur T.D."/>
            <person name="Hall A.B."/>
            <person name="Rudolf S."/>
            <person name="Oakeley E.J."/>
            <person name="Ke X."/>
            <person name="Young R.A."/>
            <person name="Haiser H.J."/>
            <person name="Kolde R."/>
            <person name="Yassour M."/>
            <person name="Luopajarvi K."/>
            <person name="Siljander H."/>
            <person name="Virtanen S.M."/>
            <person name="Ilonen J."/>
            <person name="Uibo R."/>
            <person name="Tillmann V."/>
            <person name="Mokurov S."/>
            <person name="Dorshakova N."/>
            <person name="Porter J.A."/>
            <person name="McHardy A.C."/>
            <person name="Lahdesmaki H."/>
            <person name="Vlamakis H."/>
            <person name="Huttenhower C."/>
            <person name="Knip M."/>
            <person name="Xavier R.J."/>
        </authorList>
    </citation>
    <scope>NUCLEOTIDE SEQUENCE [LARGE SCALE GENOMIC DNA]</scope>
    <source>
        <strain evidence="1 2">RJX1052</strain>
    </source>
</reference>
<comment type="caution">
    <text evidence="1">The sequence shown here is derived from an EMBL/GenBank/DDBJ whole genome shotgun (WGS) entry which is preliminary data.</text>
</comment>
<dbReference type="AlphaFoldDB" id="A0AAX2QWX8"/>
<name>A0AAX2QWX8_9BACT</name>
<dbReference type="InterPro" id="IPR024269">
    <property type="entry name" value="DUF3791"/>
</dbReference>